<protein>
    <submittedName>
        <fullName evidence="1">Uncharacterized protein</fullName>
    </submittedName>
</protein>
<sequence length="224" mass="26102">MIRNKNLFLKAVALRKAGKSYGEIRKTIGLSKATLSSWFTDKDWSKNIARRLSDNNRELTINRLLRLNSAKREQKLLRYESYRSEAREEYFSLKTNPLFIAGLAIYWGEGDKTENGRVSVINSDAKMLQTVASFYRNILKISEERLRAGMFIYPDIKKQSVLDYWSGALKIPKEQFIKTQLLPSRSTLTKRKVKFGICSLYFSDTKTQLKIKEWIRLLANDTRV</sequence>
<name>A0A1F6AFV4_9BACT</name>
<organism evidence="1 2">
    <name type="scientific">Candidatus Gottesmanbacteria bacterium RIFCSPLOWO2_01_FULL_43_11b</name>
    <dbReference type="NCBI Taxonomy" id="1798392"/>
    <lineage>
        <taxon>Bacteria</taxon>
        <taxon>Candidatus Gottesmaniibacteriota</taxon>
    </lineage>
</organism>
<evidence type="ECO:0000313" key="2">
    <source>
        <dbReference type="Proteomes" id="UP000178759"/>
    </source>
</evidence>
<accession>A0A1F6AFV4</accession>
<comment type="caution">
    <text evidence="1">The sequence shown here is derived from an EMBL/GenBank/DDBJ whole genome shotgun (WGS) entry which is preliminary data.</text>
</comment>
<dbReference type="AlphaFoldDB" id="A0A1F6AFV4"/>
<proteinExistence type="predicted"/>
<dbReference type="EMBL" id="MFJV01000001">
    <property type="protein sequence ID" value="OGG23619.1"/>
    <property type="molecule type" value="Genomic_DNA"/>
</dbReference>
<gene>
    <name evidence="1" type="ORF">A3A79_00160</name>
</gene>
<reference evidence="1 2" key="1">
    <citation type="journal article" date="2016" name="Nat. Commun.">
        <title>Thousands of microbial genomes shed light on interconnected biogeochemical processes in an aquifer system.</title>
        <authorList>
            <person name="Anantharaman K."/>
            <person name="Brown C.T."/>
            <person name="Hug L.A."/>
            <person name="Sharon I."/>
            <person name="Castelle C.J."/>
            <person name="Probst A.J."/>
            <person name="Thomas B.C."/>
            <person name="Singh A."/>
            <person name="Wilkins M.J."/>
            <person name="Karaoz U."/>
            <person name="Brodie E.L."/>
            <person name="Williams K.H."/>
            <person name="Hubbard S.S."/>
            <person name="Banfield J.F."/>
        </authorList>
    </citation>
    <scope>NUCLEOTIDE SEQUENCE [LARGE SCALE GENOMIC DNA]</scope>
</reference>
<evidence type="ECO:0000313" key="1">
    <source>
        <dbReference type="EMBL" id="OGG23619.1"/>
    </source>
</evidence>
<dbReference type="Proteomes" id="UP000178759">
    <property type="component" value="Unassembled WGS sequence"/>
</dbReference>